<dbReference type="EMBL" id="JASJOU010000004">
    <property type="protein sequence ID" value="MDJ1501819.1"/>
    <property type="molecule type" value="Genomic_DNA"/>
</dbReference>
<dbReference type="AlphaFoldDB" id="A0AAE3R5K9"/>
<comment type="caution">
    <text evidence="1">The sequence shown here is derived from an EMBL/GenBank/DDBJ whole genome shotgun (WGS) entry which is preliminary data.</text>
</comment>
<dbReference type="RefSeq" id="WP_314511475.1">
    <property type="nucleotide sequence ID" value="NZ_JASJOU010000004.1"/>
</dbReference>
<dbReference type="Proteomes" id="UP001232063">
    <property type="component" value="Unassembled WGS sequence"/>
</dbReference>
<keyword evidence="2" id="KW-1185">Reference proteome</keyword>
<protein>
    <submittedName>
        <fullName evidence="1">Uncharacterized protein</fullName>
    </submittedName>
</protein>
<accession>A0AAE3R5K9</accession>
<gene>
    <name evidence="1" type="ORF">QNI22_14220</name>
</gene>
<reference evidence="1" key="1">
    <citation type="submission" date="2023-05" db="EMBL/GenBank/DDBJ databases">
        <authorList>
            <person name="Zhang X."/>
        </authorList>
    </citation>
    <scope>NUCLEOTIDE SEQUENCE</scope>
    <source>
        <strain evidence="1">BD1B2-1</strain>
    </source>
</reference>
<proteinExistence type="predicted"/>
<evidence type="ECO:0000313" key="2">
    <source>
        <dbReference type="Proteomes" id="UP001232063"/>
    </source>
</evidence>
<sequence length="344" mass="40146">MALNYSALKKKMLRFIEKKGNKATVDQILYECFLEEELNDFQWRALLYHSKEYIIKSEEKGETKVSINFNSSGIETILDKPVNLKVFTKAELTEIVNTSYEQKYDYLSDDIRSRLSRYPQFRRREVLKDWLINLESKIDLRSEYRSAEEALGFLHFMNSLPTKNPVLIYTANTDLFNDNFNSAEKKLSIILKQKFHPFIQWEIYNELLTNHEELQTLTTENKLEGQQERTVYFTDSGIEKIYDTLSSYIDKSQCEDLIAVLKGGKTRQKINFKGKANQLAYIFFQLFQDAVHITSSKEATADWIVNSFLADNNTFSKKTILDVLQGQTTPAKNKKILIKKIVVL</sequence>
<evidence type="ECO:0000313" key="1">
    <source>
        <dbReference type="EMBL" id="MDJ1501819.1"/>
    </source>
</evidence>
<organism evidence="1 2">
    <name type="scientific">Xanthocytophaga agilis</name>
    <dbReference type="NCBI Taxonomy" id="3048010"/>
    <lineage>
        <taxon>Bacteria</taxon>
        <taxon>Pseudomonadati</taxon>
        <taxon>Bacteroidota</taxon>
        <taxon>Cytophagia</taxon>
        <taxon>Cytophagales</taxon>
        <taxon>Rhodocytophagaceae</taxon>
        <taxon>Xanthocytophaga</taxon>
    </lineage>
</organism>
<name>A0AAE3R5K9_9BACT</name>